<accession>A0A182LRB7</accession>
<reference evidence="2" key="2">
    <citation type="submission" date="2020-05" db="UniProtKB">
        <authorList>
            <consortium name="EnsemblMetazoa"/>
        </authorList>
    </citation>
    <scope>IDENTIFICATION</scope>
    <source>
        <strain evidence="2">A-37</strain>
    </source>
</reference>
<name>A0A182LRB7_9DIPT</name>
<evidence type="ECO:0000313" key="3">
    <source>
        <dbReference type="Proteomes" id="UP000075883"/>
    </source>
</evidence>
<protein>
    <submittedName>
        <fullName evidence="2">Uncharacterized protein</fullName>
    </submittedName>
</protein>
<feature type="compositionally biased region" description="Acidic residues" evidence="1">
    <location>
        <begin position="26"/>
        <end position="38"/>
    </location>
</feature>
<feature type="compositionally biased region" description="Polar residues" evidence="1">
    <location>
        <begin position="68"/>
        <end position="77"/>
    </location>
</feature>
<dbReference type="EMBL" id="AXCM01001849">
    <property type="status" value="NOT_ANNOTATED_CDS"/>
    <property type="molecule type" value="Genomic_DNA"/>
</dbReference>
<keyword evidence="3" id="KW-1185">Reference proteome</keyword>
<feature type="compositionally biased region" description="Polar residues" evidence="1">
    <location>
        <begin position="1"/>
        <end position="10"/>
    </location>
</feature>
<reference evidence="3" key="1">
    <citation type="submission" date="2013-09" db="EMBL/GenBank/DDBJ databases">
        <title>The Genome Sequence of Anopheles culicifacies species A.</title>
        <authorList>
            <consortium name="The Broad Institute Genomics Platform"/>
            <person name="Neafsey D.E."/>
            <person name="Besansky N."/>
            <person name="Howell P."/>
            <person name="Walton C."/>
            <person name="Young S.K."/>
            <person name="Zeng Q."/>
            <person name="Gargeya S."/>
            <person name="Fitzgerald M."/>
            <person name="Haas B."/>
            <person name="Abouelleil A."/>
            <person name="Allen A.W."/>
            <person name="Alvarado L."/>
            <person name="Arachchi H.M."/>
            <person name="Berlin A.M."/>
            <person name="Chapman S.B."/>
            <person name="Gainer-Dewar J."/>
            <person name="Goldberg J."/>
            <person name="Griggs A."/>
            <person name="Gujja S."/>
            <person name="Hansen M."/>
            <person name="Howarth C."/>
            <person name="Imamovic A."/>
            <person name="Ireland A."/>
            <person name="Larimer J."/>
            <person name="McCowan C."/>
            <person name="Murphy C."/>
            <person name="Pearson M."/>
            <person name="Poon T.W."/>
            <person name="Priest M."/>
            <person name="Roberts A."/>
            <person name="Saif S."/>
            <person name="Shea T."/>
            <person name="Sisk P."/>
            <person name="Sykes S."/>
            <person name="Wortman J."/>
            <person name="Nusbaum C."/>
            <person name="Birren B."/>
        </authorList>
    </citation>
    <scope>NUCLEOTIDE SEQUENCE [LARGE SCALE GENOMIC DNA]</scope>
    <source>
        <strain evidence="3">A-37</strain>
    </source>
</reference>
<feature type="compositionally biased region" description="Basic and acidic residues" evidence="1">
    <location>
        <begin position="39"/>
        <end position="55"/>
    </location>
</feature>
<feature type="compositionally biased region" description="Polar residues" evidence="1">
    <location>
        <begin position="93"/>
        <end position="105"/>
    </location>
</feature>
<sequence>MEHQPASLTGSVFPVRPSLDHLLAMGDDDEEEEEEEEVGEIKEKPELVQAAKDDTAGGVVTDHCSPVVEQTSDQATNGEVDDDDDDDGASELTELQQLPDTQQPAGTAKEQSKSDVFSSRKLFYTACGFCFVDGSLVSIAPDGTRADMTLLDGE</sequence>
<dbReference type="VEuPathDB" id="VectorBase:ACUA000040"/>
<proteinExistence type="predicted"/>
<organism evidence="2 3">
    <name type="scientific">Anopheles culicifacies</name>
    <dbReference type="NCBI Taxonomy" id="139723"/>
    <lineage>
        <taxon>Eukaryota</taxon>
        <taxon>Metazoa</taxon>
        <taxon>Ecdysozoa</taxon>
        <taxon>Arthropoda</taxon>
        <taxon>Hexapoda</taxon>
        <taxon>Insecta</taxon>
        <taxon>Pterygota</taxon>
        <taxon>Neoptera</taxon>
        <taxon>Endopterygota</taxon>
        <taxon>Diptera</taxon>
        <taxon>Nematocera</taxon>
        <taxon>Culicoidea</taxon>
        <taxon>Culicidae</taxon>
        <taxon>Anophelinae</taxon>
        <taxon>Anopheles</taxon>
        <taxon>culicifacies species complex</taxon>
    </lineage>
</organism>
<dbReference type="AlphaFoldDB" id="A0A182LRB7"/>
<dbReference type="EnsemblMetazoa" id="ACUA000040-RA">
    <property type="protein sequence ID" value="ACUA000040-PA"/>
    <property type="gene ID" value="ACUA000040"/>
</dbReference>
<dbReference type="Proteomes" id="UP000075883">
    <property type="component" value="Unassembled WGS sequence"/>
</dbReference>
<evidence type="ECO:0000256" key="1">
    <source>
        <dbReference type="SAM" id="MobiDB-lite"/>
    </source>
</evidence>
<feature type="compositionally biased region" description="Acidic residues" evidence="1">
    <location>
        <begin position="79"/>
        <end position="89"/>
    </location>
</feature>
<feature type="region of interest" description="Disordered" evidence="1">
    <location>
        <begin position="1"/>
        <end position="114"/>
    </location>
</feature>
<evidence type="ECO:0000313" key="2">
    <source>
        <dbReference type="EnsemblMetazoa" id="ACUA000040-PA"/>
    </source>
</evidence>